<accession>I7FG41</accession>
<dbReference type="KEGG" id="msg:MSMEI_3902"/>
<name>I7FG41_MYCS2</name>
<organism evidence="1 2">
    <name type="scientific">Mycolicibacterium smegmatis (strain ATCC 700084 / mc(2)155)</name>
    <name type="common">Mycobacterium smegmatis</name>
    <dbReference type="NCBI Taxonomy" id="246196"/>
    <lineage>
        <taxon>Bacteria</taxon>
        <taxon>Bacillati</taxon>
        <taxon>Actinomycetota</taxon>
        <taxon>Actinomycetes</taxon>
        <taxon>Mycobacteriales</taxon>
        <taxon>Mycobacteriaceae</taxon>
        <taxon>Mycolicibacterium</taxon>
    </lineage>
</organism>
<dbReference type="Proteomes" id="UP000006158">
    <property type="component" value="Chromosome"/>
</dbReference>
<sequence length="34" mass="3927">MSYLIGKLRISLSRMTSTGRIKRTIKHARHDLGE</sequence>
<protein>
    <submittedName>
        <fullName evidence="1">Uncharacterized protein</fullName>
    </submittedName>
</protein>
<gene>
    <name evidence="1" type="ordered locus">MSMEI_3902</name>
</gene>
<dbReference type="EMBL" id="CP001663">
    <property type="protein sequence ID" value="AFP40360.1"/>
    <property type="molecule type" value="Genomic_DNA"/>
</dbReference>
<reference evidence="1 2" key="2">
    <citation type="journal article" date="2009" name="Genome Res.">
        <title>Ortho-proteogenomics: multiple proteomes investigation through orthology and a new MS-based protocol.</title>
        <authorList>
            <person name="Gallien S."/>
            <person name="Perrodou E."/>
            <person name="Carapito C."/>
            <person name="Deshayes C."/>
            <person name="Reyrat J.M."/>
            <person name="Van Dorsselaer A."/>
            <person name="Poch O."/>
            <person name="Schaeffer C."/>
            <person name="Lecompte O."/>
        </authorList>
    </citation>
    <scope>NUCLEOTIDE SEQUENCE [LARGE SCALE GENOMIC DNA]</scope>
    <source>
        <strain evidence="2">ATCC 700084 / mc(2)155</strain>
    </source>
</reference>
<dbReference type="AlphaFoldDB" id="I7FG41"/>
<evidence type="ECO:0000313" key="1">
    <source>
        <dbReference type="EMBL" id="AFP40360.1"/>
    </source>
</evidence>
<proteinExistence type="predicted"/>
<evidence type="ECO:0000313" key="2">
    <source>
        <dbReference type="Proteomes" id="UP000006158"/>
    </source>
</evidence>
<reference evidence="1 2" key="1">
    <citation type="journal article" date="2007" name="Genome Biol.">
        <title>Interrupted coding sequences in Mycobacterium smegmatis: authentic mutations or sequencing errors?</title>
        <authorList>
            <person name="Deshayes C."/>
            <person name="Perrodou E."/>
            <person name="Gallien S."/>
            <person name="Euphrasie D."/>
            <person name="Schaeffer C."/>
            <person name="Van-Dorsselaer A."/>
            <person name="Poch O."/>
            <person name="Lecompte O."/>
            <person name="Reyrat J.M."/>
        </authorList>
    </citation>
    <scope>NUCLEOTIDE SEQUENCE [LARGE SCALE GENOMIC DNA]</scope>
    <source>
        <strain evidence="2">ATCC 700084 / mc(2)155</strain>
    </source>
</reference>